<comment type="caution">
    <text evidence="3">The sequence shown here is derived from an EMBL/GenBank/DDBJ whole genome shotgun (WGS) entry which is preliminary data.</text>
</comment>
<keyword evidence="2" id="KW-1133">Transmembrane helix</keyword>
<evidence type="ECO:0000256" key="1">
    <source>
        <dbReference type="SAM" id="MobiDB-lite"/>
    </source>
</evidence>
<dbReference type="InParanoid" id="A0A7J6IWT4"/>
<dbReference type="OrthoDB" id="4818008at2759"/>
<name>A0A7J6IWT4_COLFN</name>
<organism evidence="3 4">
    <name type="scientific">Colletotrichum fructicola (strain Nara gc5)</name>
    <name type="common">Anthracnose fungus</name>
    <name type="synonym">Colletotrichum gloeosporioides (strain Nara gc5)</name>
    <dbReference type="NCBI Taxonomy" id="1213859"/>
    <lineage>
        <taxon>Eukaryota</taxon>
        <taxon>Fungi</taxon>
        <taxon>Dikarya</taxon>
        <taxon>Ascomycota</taxon>
        <taxon>Pezizomycotina</taxon>
        <taxon>Sordariomycetes</taxon>
        <taxon>Hypocreomycetidae</taxon>
        <taxon>Glomerellales</taxon>
        <taxon>Glomerellaceae</taxon>
        <taxon>Colletotrichum</taxon>
        <taxon>Colletotrichum gloeosporioides species complex</taxon>
    </lineage>
</organism>
<gene>
    <name evidence="3" type="ORF">CGGC5_v010991</name>
</gene>
<keyword evidence="2" id="KW-0472">Membrane</keyword>
<proteinExistence type="predicted"/>
<evidence type="ECO:0000313" key="4">
    <source>
        <dbReference type="Proteomes" id="UP000011096"/>
    </source>
</evidence>
<evidence type="ECO:0000256" key="2">
    <source>
        <dbReference type="SAM" id="Phobius"/>
    </source>
</evidence>
<keyword evidence="2" id="KW-0812">Transmembrane</keyword>
<feature type="region of interest" description="Disordered" evidence="1">
    <location>
        <begin position="1"/>
        <end position="23"/>
    </location>
</feature>
<reference evidence="3 4" key="2">
    <citation type="submission" date="2020-04" db="EMBL/GenBank/DDBJ databases">
        <title>Genome sequencing and assembly of multiple isolates from the Colletotrichum gloeosporioides species complex.</title>
        <authorList>
            <person name="Gan P."/>
            <person name="Shirasu K."/>
        </authorList>
    </citation>
    <scope>NUCLEOTIDE SEQUENCE [LARGE SCALE GENOMIC DNA]</scope>
    <source>
        <strain evidence="3 4">Nara gc5</strain>
    </source>
</reference>
<dbReference type="AlphaFoldDB" id="A0A7J6IWT4"/>
<keyword evidence="4" id="KW-1185">Reference proteome</keyword>
<dbReference type="EMBL" id="ANPB02000006">
    <property type="protein sequence ID" value="KAF4481523.1"/>
    <property type="molecule type" value="Genomic_DNA"/>
</dbReference>
<dbReference type="RefSeq" id="XP_031892474.1">
    <property type="nucleotide sequence ID" value="XM_032037523.1"/>
</dbReference>
<dbReference type="Proteomes" id="UP000011096">
    <property type="component" value="Unassembled WGS sequence"/>
</dbReference>
<protein>
    <submittedName>
        <fullName evidence="3">Uncharacterized protein</fullName>
    </submittedName>
</protein>
<dbReference type="GeneID" id="43621499"/>
<reference evidence="3 4" key="1">
    <citation type="submission" date="2012-08" db="EMBL/GenBank/DDBJ databases">
        <authorList>
            <person name="Gan P.H.P."/>
            <person name="Ikeda K."/>
            <person name="Irieda H."/>
            <person name="Narusaka M."/>
            <person name="O'Connell R.J."/>
            <person name="Narusaka Y."/>
            <person name="Takano Y."/>
            <person name="Kubo Y."/>
            <person name="Shirasu K."/>
        </authorList>
    </citation>
    <scope>NUCLEOTIDE SEQUENCE [LARGE SCALE GENOMIC DNA]</scope>
    <source>
        <strain evidence="3 4">Nara gc5</strain>
    </source>
</reference>
<feature type="transmembrane region" description="Helical" evidence="2">
    <location>
        <begin position="172"/>
        <end position="191"/>
    </location>
</feature>
<evidence type="ECO:0000313" key="3">
    <source>
        <dbReference type="EMBL" id="KAF4481523.1"/>
    </source>
</evidence>
<feature type="transmembrane region" description="Helical" evidence="2">
    <location>
        <begin position="58"/>
        <end position="76"/>
    </location>
</feature>
<accession>A0A7J6IWT4</accession>
<sequence>MYGKDFHCSATEDGKATQPPMEDRMLQSRPKVHGSQGSKAVHCDGNNRQHLISWRPSIFFRLLIAWLMIFGILVTVRNFSPAGLSSWTYHFPECDPTDWRRPSSHRFRFIPNNPSCESQIAQLIVVETVFWLNALSLLWNTDFGQRHVKWVFGITTAGTGLTMGLIQDPSPALLMAMPIILSVCSSIGFVVDVGR</sequence>
<feature type="transmembrane region" description="Helical" evidence="2">
    <location>
        <begin position="150"/>
        <end position="166"/>
    </location>
</feature>
<feature type="transmembrane region" description="Helical" evidence="2">
    <location>
        <begin position="120"/>
        <end position="138"/>
    </location>
</feature>